<organism evidence="1 2">
    <name type="scientific">Pigmentiphaga daeguensis</name>
    <dbReference type="NCBI Taxonomy" id="414049"/>
    <lineage>
        <taxon>Bacteria</taxon>
        <taxon>Pseudomonadati</taxon>
        <taxon>Pseudomonadota</taxon>
        <taxon>Betaproteobacteria</taxon>
        <taxon>Burkholderiales</taxon>
        <taxon>Alcaligenaceae</taxon>
        <taxon>Pigmentiphaga</taxon>
    </lineage>
</organism>
<evidence type="ECO:0000313" key="2">
    <source>
        <dbReference type="Proteomes" id="UP001501706"/>
    </source>
</evidence>
<keyword evidence="2" id="KW-1185">Reference proteome</keyword>
<dbReference type="EMBL" id="BAAAEN010000004">
    <property type="protein sequence ID" value="GAA0498864.1"/>
    <property type="molecule type" value="Genomic_DNA"/>
</dbReference>
<protein>
    <submittedName>
        <fullName evidence="1">Uncharacterized protein</fullName>
    </submittedName>
</protein>
<name>A0ABP3LEP4_9BURK</name>
<gene>
    <name evidence="1" type="ORF">GCM10009097_14060</name>
</gene>
<proteinExistence type="predicted"/>
<sequence length="71" mass="7122">MALVGAVGGAPPMAARTQAGTRRVFPSSFIRTMTVGSGMGPDLLTLPEGRQALAGSVCEDTLPPVGISTPP</sequence>
<evidence type="ECO:0000313" key="1">
    <source>
        <dbReference type="EMBL" id="GAA0498864.1"/>
    </source>
</evidence>
<accession>A0ABP3LEP4</accession>
<reference evidence="2" key="1">
    <citation type="journal article" date="2019" name="Int. J. Syst. Evol. Microbiol.">
        <title>The Global Catalogue of Microorganisms (GCM) 10K type strain sequencing project: providing services to taxonomists for standard genome sequencing and annotation.</title>
        <authorList>
            <consortium name="The Broad Institute Genomics Platform"/>
            <consortium name="The Broad Institute Genome Sequencing Center for Infectious Disease"/>
            <person name="Wu L."/>
            <person name="Ma J."/>
        </authorList>
    </citation>
    <scope>NUCLEOTIDE SEQUENCE [LARGE SCALE GENOMIC DNA]</scope>
    <source>
        <strain evidence="2">JCM 14330</strain>
    </source>
</reference>
<comment type="caution">
    <text evidence="1">The sequence shown here is derived from an EMBL/GenBank/DDBJ whole genome shotgun (WGS) entry which is preliminary data.</text>
</comment>
<dbReference type="Proteomes" id="UP001501706">
    <property type="component" value="Unassembled WGS sequence"/>
</dbReference>